<dbReference type="RefSeq" id="WP_223409481.1">
    <property type="nucleotide sequence ID" value="NZ_JAGSHT010000020.1"/>
</dbReference>
<dbReference type="Proteomes" id="UP000826651">
    <property type="component" value="Unassembled WGS sequence"/>
</dbReference>
<evidence type="ECO:0000313" key="2">
    <source>
        <dbReference type="EMBL" id="MBZ2198540.1"/>
    </source>
</evidence>
<reference evidence="2 3" key="1">
    <citation type="submission" date="2021-04" db="EMBL/GenBank/DDBJ databases">
        <title>Ruania sp. nov., isolated from sandy soil of mangrove forest.</title>
        <authorList>
            <person name="Ge X."/>
            <person name="Huang R."/>
            <person name="Liu W."/>
        </authorList>
    </citation>
    <scope>NUCLEOTIDE SEQUENCE [LARGE SCALE GENOMIC DNA]</scope>
    <source>
        <strain evidence="2 3">N2-46</strain>
    </source>
</reference>
<dbReference type="PROSITE" id="PS51257">
    <property type="entry name" value="PROKAR_LIPOPROTEIN"/>
    <property type="match status" value="1"/>
</dbReference>
<comment type="caution">
    <text evidence="2">The sequence shown here is derived from an EMBL/GenBank/DDBJ whole genome shotgun (WGS) entry which is preliminary data.</text>
</comment>
<feature type="chain" id="PRO_5046859308" evidence="1">
    <location>
        <begin position="21"/>
        <end position="175"/>
    </location>
</feature>
<gene>
    <name evidence="2" type="ORF">KCQ71_20485</name>
</gene>
<organism evidence="2 3">
    <name type="scientific">Occultella gossypii</name>
    <dbReference type="NCBI Taxonomy" id="2800820"/>
    <lineage>
        <taxon>Bacteria</taxon>
        <taxon>Bacillati</taxon>
        <taxon>Actinomycetota</taxon>
        <taxon>Actinomycetes</taxon>
        <taxon>Micrococcales</taxon>
        <taxon>Ruaniaceae</taxon>
        <taxon>Occultella</taxon>
    </lineage>
</organism>
<keyword evidence="1" id="KW-0732">Signal</keyword>
<dbReference type="EMBL" id="JAGSHT010000020">
    <property type="protein sequence ID" value="MBZ2198540.1"/>
    <property type="molecule type" value="Genomic_DNA"/>
</dbReference>
<feature type="signal peptide" evidence="1">
    <location>
        <begin position="1"/>
        <end position="20"/>
    </location>
</feature>
<sequence>MWRWVTALFATASLALGGSACCGGGDQVVMAASWADAYPTIDEMVEAADVVVEVRVTGVADTGLIDSDVSSVPFTDFSARVTRILTGQADEEIIVRQTGGDVACDRYVVDGDPMLQPEADYVMFLTEFAPGQYLINGGPTGRLLLDGERLGQLPDSILDPVHVPADITALRALIG</sequence>
<name>A0ABS7SDV9_9MICO</name>
<evidence type="ECO:0000256" key="1">
    <source>
        <dbReference type="SAM" id="SignalP"/>
    </source>
</evidence>
<evidence type="ECO:0000313" key="3">
    <source>
        <dbReference type="Proteomes" id="UP000826651"/>
    </source>
</evidence>
<accession>A0ABS7SDV9</accession>
<keyword evidence="3" id="KW-1185">Reference proteome</keyword>
<proteinExistence type="predicted"/>
<protein>
    <submittedName>
        <fullName evidence="2">Uncharacterized protein</fullName>
    </submittedName>
</protein>